<dbReference type="PANTHER" id="PTHR11685">
    <property type="entry name" value="RBR FAMILY RING FINGER AND IBR DOMAIN-CONTAINING"/>
    <property type="match status" value="1"/>
</dbReference>
<dbReference type="InterPro" id="IPR031127">
    <property type="entry name" value="E3_UB_ligase_RBR"/>
</dbReference>
<dbReference type="OrthoDB" id="9977870at2759"/>
<dbReference type="Gene3D" id="1.20.120.1750">
    <property type="match status" value="1"/>
</dbReference>
<name>A0A9P8Y5E9_9PEZI</name>
<dbReference type="GeneID" id="70177626"/>
<sequence length="193" mass="21409">MTNPQTKLYCHNSACAAYIPPQNRGPRVGTCPKCSLKTCKTCLHKSHFGKCDSGRLAELSEASDTIMRLAEAKGWKRCPNCNNLVQKNGGCDELISTPLCFVVPDFREGLTKLFQVQLWPGLLLWLWPASLFEPRVRGGSSSKWQAGIDEVEQDSLSTSLDHRICSDEQHEFLTLACRISIKLAARLTGIADL</sequence>
<dbReference type="Proteomes" id="UP000756346">
    <property type="component" value="Unassembled WGS sequence"/>
</dbReference>
<reference evidence="1" key="1">
    <citation type="journal article" date="2021" name="Nat. Commun.">
        <title>Genetic determinants of endophytism in the Arabidopsis root mycobiome.</title>
        <authorList>
            <person name="Mesny F."/>
            <person name="Miyauchi S."/>
            <person name="Thiergart T."/>
            <person name="Pickel B."/>
            <person name="Atanasova L."/>
            <person name="Karlsson M."/>
            <person name="Huettel B."/>
            <person name="Barry K.W."/>
            <person name="Haridas S."/>
            <person name="Chen C."/>
            <person name="Bauer D."/>
            <person name="Andreopoulos W."/>
            <person name="Pangilinan J."/>
            <person name="LaButti K."/>
            <person name="Riley R."/>
            <person name="Lipzen A."/>
            <person name="Clum A."/>
            <person name="Drula E."/>
            <person name="Henrissat B."/>
            <person name="Kohler A."/>
            <person name="Grigoriev I.V."/>
            <person name="Martin F.M."/>
            <person name="Hacquard S."/>
        </authorList>
    </citation>
    <scope>NUCLEOTIDE SEQUENCE</scope>
    <source>
        <strain evidence="1">MPI-CAGE-CH-0230</strain>
    </source>
</reference>
<evidence type="ECO:0000313" key="1">
    <source>
        <dbReference type="EMBL" id="KAH7031522.1"/>
    </source>
</evidence>
<protein>
    <recommendedName>
        <fullName evidence="3">IBR domain-containing protein</fullName>
    </recommendedName>
</protein>
<dbReference type="EMBL" id="JAGTJQ010000005">
    <property type="protein sequence ID" value="KAH7031522.1"/>
    <property type="molecule type" value="Genomic_DNA"/>
</dbReference>
<dbReference type="SUPFAM" id="SSF57850">
    <property type="entry name" value="RING/U-box"/>
    <property type="match status" value="1"/>
</dbReference>
<comment type="caution">
    <text evidence="1">The sequence shown here is derived from an EMBL/GenBank/DDBJ whole genome shotgun (WGS) entry which is preliminary data.</text>
</comment>
<proteinExistence type="predicted"/>
<keyword evidence="2" id="KW-1185">Reference proteome</keyword>
<evidence type="ECO:0008006" key="3">
    <source>
        <dbReference type="Google" id="ProtNLM"/>
    </source>
</evidence>
<dbReference type="CDD" id="cd20335">
    <property type="entry name" value="BRcat_RBR"/>
    <property type="match status" value="1"/>
</dbReference>
<dbReference type="GO" id="GO:0004842">
    <property type="term" value="F:ubiquitin-protein transferase activity"/>
    <property type="evidence" value="ECO:0007669"/>
    <property type="project" value="InterPro"/>
</dbReference>
<dbReference type="RefSeq" id="XP_046013202.1">
    <property type="nucleotide sequence ID" value="XM_046148080.1"/>
</dbReference>
<organism evidence="1 2">
    <name type="scientific">Microdochium trichocladiopsis</name>
    <dbReference type="NCBI Taxonomy" id="1682393"/>
    <lineage>
        <taxon>Eukaryota</taxon>
        <taxon>Fungi</taxon>
        <taxon>Dikarya</taxon>
        <taxon>Ascomycota</taxon>
        <taxon>Pezizomycotina</taxon>
        <taxon>Sordariomycetes</taxon>
        <taxon>Xylariomycetidae</taxon>
        <taxon>Xylariales</taxon>
        <taxon>Microdochiaceae</taxon>
        <taxon>Microdochium</taxon>
    </lineage>
</organism>
<evidence type="ECO:0000313" key="2">
    <source>
        <dbReference type="Proteomes" id="UP000756346"/>
    </source>
</evidence>
<dbReference type="AlphaFoldDB" id="A0A9P8Y5E9"/>
<dbReference type="GO" id="GO:0016567">
    <property type="term" value="P:protein ubiquitination"/>
    <property type="evidence" value="ECO:0007669"/>
    <property type="project" value="InterPro"/>
</dbReference>
<gene>
    <name evidence="1" type="ORF">B0I36DRAFT_123763</name>
</gene>
<accession>A0A9P8Y5E9</accession>